<organism evidence="1">
    <name type="scientific">Macaca fascicularis</name>
    <name type="common">Crab-eating macaque</name>
    <name type="synonym">Cynomolgus monkey</name>
    <dbReference type="NCBI Taxonomy" id="9541"/>
    <lineage>
        <taxon>Eukaryota</taxon>
        <taxon>Metazoa</taxon>
        <taxon>Chordata</taxon>
        <taxon>Craniata</taxon>
        <taxon>Vertebrata</taxon>
        <taxon>Euteleostomi</taxon>
        <taxon>Mammalia</taxon>
        <taxon>Eutheria</taxon>
        <taxon>Euarchontoglires</taxon>
        <taxon>Primates</taxon>
        <taxon>Haplorrhini</taxon>
        <taxon>Catarrhini</taxon>
        <taxon>Cercopithecidae</taxon>
        <taxon>Cercopithecinae</taxon>
        <taxon>Macaca</taxon>
    </lineage>
</organism>
<name>I7GPC8_MACFA</name>
<proteinExistence type="evidence at transcript level"/>
<dbReference type="AlphaFoldDB" id="I7GPC8"/>
<dbReference type="EMBL" id="AB174144">
    <property type="protein sequence ID" value="BAE91206.1"/>
    <property type="molecule type" value="mRNA"/>
</dbReference>
<accession>I7GPC8</accession>
<sequence length="74" mass="8486">MHFLSLQHFCPLSSGCFSSLMSSELFLSVVYLVISVSYGILKVTLSELEAYIYFLLMKWRIKVNNSVQMAEKLT</sequence>
<protein>
    <submittedName>
        <fullName evidence="1">Macaca fascicularis brain cDNA clone: QmoA-12506, similar to human transcriptional adaptor 3 (NGG1 homolog, yeast)-like(TADA3L), transcript variant 2, mRNA, RefSeq: NM_133480.1</fullName>
    </submittedName>
</protein>
<reference evidence="1" key="1">
    <citation type="journal article" date="2007" name="PLoS Biol.">
        <title>Rate of evolution in brain-expressed genes in humans and other primates.</title>
        <authorList>
            <person name="Wang H.-Y."/>
            <person name="Chien H.-C."/>
            <person name="Osada N."/>
            <person name="Hashimoto K."/>
            <person name="Sugano S."/>
            <person name="Gojobori T."/>
            <person name="Chou C.-K."/>
            <person name="Tsai S.-F."/>
            <person name="Wu C.-I."/>
            <person name="Shen C.-K.J."/>
        </authorList>
    </citation>
    <scope>NUCLEOTIDE SEQUENCE</scope>
</reference>
<evidence type="ECO:0000313" key="1">
    <source>
        <dbReference type="EMBL" id="BAE91206.1"/>
    </source>
</evidence>